<proteinExistence type="predicted"/>
<reference evidence="1 2" key="1">
    <citation type="journal article" date="2016" name="Nat. Commun.">
        <title>Thousands of microbial genomes shed light on interconnected biogeochemical processes in an aquifer system.</title>
        <authorList>
            <person name="Anantharaman K."/>
            <person name="Brown C.T."/>
            <person name="Hug L.A."/>
            <person name="Sharon I."/>
            <person name="Castelle C.J."/>
            <person name="Probst A.J."/>
            <person name="Thomas B.C."/>
            <person name="Singh A."/>
            <person name="Wilkins M.J."/>
            <person name="Karaoz U."/>
            <person name="Brodie E.L."/>
            <person name="Williams K.H."/>
            <person name="Hubbard S.S."/>
            <person name="Banfield J.F."/>
        </authorList>
    </citation>
    <scope>NUCLEOTIDE SEQUENCE [LARGE SCALE GENOMIC DNA]</scope>
</reference>
<gene>
    <name evidence="1" type="ORF">A2160_01675</name>
</gene>
<accession>A0A1F5E948</accession>
<evidence type="ECO:0000313" key="2">
    <source>
        <dbReference type="Proteomes" id="UP000177006"/>
    </source>
</evidence>
<dbReference type="EMBL" id="MEZK01000003">
    <property type="protein sequence ID" value="OGD63908.1"/>
    <property type="molecule type" value="Genomic_DNA"/>
</dbReference>
<name>A0A1F5E948_9BACT</name>
<dbReference type="AlphaFoldDB" id="A0A1F5E948"/>
<organism evidence="1 2">
    <name type="scientific">Candidatus Beckwithbacteria bacterium RBG_13_42_9</name>
    <dbReference type="NCBI Taxonomy" id="1797457"/>
    <lineage>
        <taxon>Bacteria</taxon>
        <taxon>Candidatus Beckwithiibacteriota</taxon>
    </lineage>
</organism>
<protein>
    <submittedName>
        <fullName evidence="1">Uncharacterized protein</fullName>
    </submittedName>
</protein>
<dbReference type="Proteomes" id="UP000177006">
    <property type="component" value="Unassembled WGS sequence"/>
</dbReference>
<comment type="caution">
    <text evidence="1">The sequence shown here is derived from an EMBL/GenBank/DDBJ whole genome shotgun (WGS) entry which is preliminary data.</text>
</comment>
<dbReference type="STRING" id="1797457.A2160_01675"/>
<evidence type="ECO:0000313" key="1">
    <source>
        <dbReference type="EMBL" id="OGD63908.1"/>
    </source>
</evidence>
<sequence>MNKVFRQSDIPGGDVERGVAITSGPFTLNADLFVPLVSESAPSTAEIQAGFNLGEGIRVEVDLGLASQPTAGFTAVKVDAGASFNWGQQTPSEAPVIFSGSAELFAGFKFLNGNANNKLLLGGNQE</sequence>